<feature type="transmembrane region" description="Helical" evidence="1">
    <location>
        <begin position="44"/>
        <end position="72"/>
    </location>
</feature>
<organism evidence="2 3">
    <name type="scientific">Reticulomyxa filosa</name>
    <dbReference type="NCBI Taxonomy" id="46433"/>
    <lineage>
        <taxon>Eukaryota</taxon>
        <taxon>Sar</taxon>
        <taxon>Rhizaria</taxon>
        <taxon>Retaria</taxon>
        <taxon>Foraminifera</taxon>
        <taxon>Monothalamids</taxon>
        <taxon>Reticulomyxidae</taxon>
        <taxon>Reticulomyxa</taxon>
    </lineage>
</organism>
<dbReference type="Proteomes" id="UP000023152">
    <property type="component" value="Unassembled WGS sequence"/>
</dbReference>
<gene>
    <name evidence="2" type="ORF">RFI_10200</name>
</gene>
<keyword evidence="3" id="KW-1185">Reference proteome</keyword>
<feature type="transmembrane region" description="Helical" evidence="1">
    <location>
        <begin position="78"/>
        <end position="104"/>
    </location>
</feature>
<comment type="caution">
    <text evidence="2">The sequence shown here is derived from an EMBL/GenBank/DDBJ whole genome shotgun (WGS) entry which is preliminary data.</text>
</comment>
<dbReference type="AlphaFoldDB" id="X6NM02"/>
<evidence type="ECO:0000313" key="2">
    <source>
        <dbReference type="EMBL" id="ETO26933.1"/>
    </source>
</evidence>
<keyword evidence="1" id="KW-0472">Membrane</keyword>
<keyword evidence="1" id="KW-0812">Transmembrane</keyword>
<name>X6NM02_RETFI</name>
<dbReference type="EMBL" id="ASPP01007567">
    <property type="protein sequence ID" value="ETO26933.1"/>
    <property type="molecule type" value="Genomic_DNA"/>
</dbReference>
<keyword evidence="1" id="KW-1133">Transmembrane helix</keyword>
<accession>X6NM02</accession>
<evidence type="ECO:0000313" key="3">
    <source>
        <dbReference type="Proteomes" id="UP000023152"/>
    </source>
</evidence>
<protein>
    <submittedName>
        <fullName evidence="2">Uncharacterized protein</fullName>
    </submittedName>
</protein>
<evidence type="ECO:0000256" key="1">
    <source>
        <dbReference type="SAM" id="Phobius"/>
    </source>
</evidence>
<sequence length="339" mass="39390">MTLKLSEKTCDYDIRKATKADLSEIFRIILNEPRHRIQHLARVSFFDVTISGSVLVIGIVCMGLLTVVTFIRKQPLPMVTYVSIIITPILVMYFIVLIKAYILFKTRYKKILNLTKLNISLSSEELDFYVESHCMYMAYEREKKGDNTRKEEKMCLGVLIMTTYPNYCASVDFNPLCLKELNECPQSAMVIEWLVINERIVHGNDHCCAIYEAMLQYVCQKDTLQQITRDSVEVSNINYVVCVCDDMLTWQHTPMTNNNFKVCGKWEDLHLFGSSFPTRYYFFIKTINVVSSHRTKSKKKNHKNCNSFFFKWLKPALVKGNIFSLSKVLTVFPSLLNHI</sequence>
<proteinExistence type="predicted"/>
<reference evidence="2 3" key="1">
    <citation type="journal article" date="2013" name="Curr. Biol.">
        <title>The Genome of the Foraminiferan Reticulomyxa filosa.</title>
        <authorList>
            <person name="Glockner G."/>
            <person name="Hulsmann N."/>
            <person name="Schleicher M."/>
            <person name="Noegel A.A."/>
            <person name="Eichinger L."/>
            <person name="Gallinger C."/>
            <person name="Pawlowski J."/>
            <person name="Sierra R."/>
            <person name="Euteneuer U."/>
            <person name="Pillet L."/>
            <person name="Moustafa A."/>
            <person name="Platzer M."/>
            <person name="Groth M."/>
            <person name="Szafranski K."/>
            <person name="Schliwa M."/>
        </authorList>
    </citation>
    <scope>NUCLEOTIDE SEQUENCE [LARGE SCALE GENOMIC DNA]</scope>
</reference>